<proteinExistence type="predicted"/>
<feature type="domain" description="Aldehyde dehydrogenase" evidence="1">
    <location>
        <begin position="35"/>
        <end position="90"/>
    </location>
</feature>
<evidence type="ECO:0000259" key="1">
    <source>
        <dbReference type="Pfam" id="PF00171"/>
    </source>
</evidence>
<keyword evidence="3" id="KW-1185">Reference proteome</keyword>
<reference evidence="2 3" key="1">
    <citation type="submission" date="2023-12" db="EMBL/GenBank/DDBJ databases">
        <title>Description of Novel Strain Fulvimarina sp. 2208YS6-2-32 isolated from Uroteuthis (Photololigo) edulis.</title>
        <authorList>
            <person name="Park J.-S."/>
        </authorList>
    </citation>
    <scope>NUCLEOTIDE SEQUENCE [LARGE SCALE GENOMIC DNA]</scope>
    <source>
        <strain evidence="2 3">2208YS6-2-32</strain>
    </source>
</reference>
<dbReference type="InterPro" id="IPR016163">
    <property type="entry name" value="Ald_DH_C"/>
</dbReference>
<protein>
    <submittedName>
        <fullName evidence="2">Aldehyde dehydrogenase family protein</fullName>
    </submittedName>
</protein>
<dbReference type="InterPro" id="IPR047110">
    <property type="entry name" value="GABD/Sad-like"/>
</dbReference>
<dbReference type="Pfam" id="PF00171">
    <property type="entry name" value="Aldedh"/>
    <property type="match status" value="1"/>
</dbReference>
<gene>
    <name evidence="2" type="ORF">U0C82_12075</name>
</gene>
<dbReference type="SUPFAM" id="SSF53720">
    <property type="entry name" value="ALDH-like"/>
    <property type="match status" value="1"/>
</dbReference>
<dbReference type="Proteomes" id="UP001294412">
    <property type="component" value="Unassembled WGS sequence"/>
</dbReference>
<organism evidence="2 3">
    <name type="scientific">Fulvimarina uroteuthidis</name>
    <dbReference type="NCBI Taxonomy" id="3098149"/>
    <lineage>
        <taxon>Bacteria</taxon>
        <taxon>Pseudomonadati</taxon>
        <taxon>Pseudomonadota</taxon>
        <taxon>Alphaproteobacteria</taxon>
        <taxon>Hyphomicrobiales</taxon>
        <taxon>Aurantimonadaceae</taxon>
        <taxon>Fulvimarina</taxon>
    </lineage>
</organism>
<dbReference type="PANTHER" id="PTHR43217:SF1">
    <property type="entry name" value="SUCCINATE SEMIALDEHYDE DEHYDROGENASE [NAD(P)+] SAD"/>
    <property type="match status" value="1"/>
</dbReference>
<dbReference type="InterPro" id="IPR015590">
    <property type="entry name" value="Aldehyde_DH_dom"/>
</dbReference>
<evidence type="ECO:0000313" key="2">
    <source>
        <dbReference type="EMBL" id="MDY8109877.1"/>
    </source>
</evidence>
<dbReference type="Gene3D" id="3.40.309.10">
    <property type="entry name" value="Aldehyde Dehydrogenase, Chain A, domain 2"/>
    <property type="match status" value="1"/>
</dbReference>
<dbReference type="PANTHER" id="PTHR43217">
    <property type="entry name" value="SUCCINATE SEMIALDEHYDE DEHYDROGENASE [NAD(P)+] SAD"/>
    <property type="match status" value="1"/>
</dbReference>
<name>A0ABU5I3D1_9HYPH</name>
<evidence type="ECO:0000313" key="3">
    <source>
        <dbReference type="Proteomes" id="UP001294412"/>
    </source>
</evidence>
<dbReference type="InterPro" id="IPR016161">
    <property type="entry name" value="Ald_DH/histidinol_DH"/>
</dbReference>
<sequence>MITSNNRATGEELARDEFQSDAEIEKCAATCDVYVDLREAAKVAAKARSINVGQSCVNARRFSVGESVADRFVELFVAGVRALKVGDLTAQTERKAT</sequence>
<dbReference type="RefSeq" id="WP_322187364.1">
    <property type="nucleotide sequence ID" value="NZ_JAXLPB010000003.1"/>
</dbReference>
<comment type="caution">
    <text evidence="2">The sequence shown here is derived from an EMBL/GenBank/DDBJ whole genome shotgun (WGS) entry which is preliminary data.</text>
</comment>
<dbReference type="EMBL" id="JAXLPB010000003">
    <property type="protein sequence ID" value="MDY8109877.1"/>
    <property type="molecule type" value="Genomic_DNA"/>
</dbReference>
<accession>A0ABU5I3D1</accession>